<gene>
    <name evidence="4" type="ORF">DOFOFD_05345</name>
</gene>
<dbReference type="EC" id="3.1.3.2" evidence="1"/>
<keyword evidence="2" id="KW-0732">Signal</keyword>
<evidence type="ECO:0000313" key="4">
    <source>
        <dbReference type="EMBL" id="MEE8658431.1"/>
    </source>
</evidence>
<dbReference type="Proteomes" id="UP001312908">
    <property type="component" value="Unassembled WGS sequence"/>
</dbReference>
<dbReference type="SUPFAM" id="SSF48317">
    <property type="entry name" value="Acid phosphatase/Vanadium-dependent haloperoxidase"/>
    <property type="match status" value="1"/>
</dbReference>
<dbReference type="PIRSF" id="PIRSF000897">
    <property type="entry name" value="Acid_Ptase_ClsA"/>
    <property type="match status" value="1"/>
</dbReference>
<comment type="caution">
    <text evidence="4">The sequence shown here is derived from an EMBL/GenBank/DDBJ whole genome shotgun (WGS) entry which is preliminary data.</text>
</comment>
<dbReference type="Gene3D" id="1.20.144.10">
    <property type="entry name" value="Phosphatidic acid phosphatase type 2/haloperoxidase"/>
    <property type="match status" value="1"/>
</dbReference>
<dbReference type="PRINTS" id="PR00483">
    <property type="entry name" value="BACPHPHTASE"/>
</dbReference>
<evidence type="ECO:0000256" key="2">
    <source>
        <dbReference type="SAM" id="SignalP"/>
    </source>
</evidence>
<dbReference type="InterPro" id="IPR001011">
    <property type="entry name" value="Acid_Pase_classA_bac"/>
</dbReference>
<sequence length="268" mass="29607">MPLFTKKFLLSASALTVLAVGVSQPLRADTSNRSDNAAPNGYLIIPAPPAPKTEALRRDQQIFNETRKWKGSPRWELATVDDDFSLPAVINDFSCALGLRLDLTKTPKLNKLMNDVIAIEQPRTDAVKERWARVRPYVGHDEAPLCIKDRATKDHNRSYPSGHTVRGNIVAFVLSVIMPERAEEILARGRIYGESRIVCGAHWSTDVVAGYSLAAGLAPAILSRPEIQAQIPAVREELLALKQRLNAPEQRVCELEKTGNAVSPFRVP</sequence>
<evidence type="ECO:0000256" key="1">
    <source>
        <dbReference type="PIRNR" id="PIRNR000897"/>
    </source>
</evidence>
<feature type="chain" id="PRO_5047260125" description="Acid phosphatase" evidence="2">
    <location>
        <begin position="29"/>
        <end position="268"/>
    </location>
</feature>
<dbReference type="EMBL" id="JAWJZY010000002">
    <property type="protein sequence ID" value="MEE8658431.1"/>
    <property type="molecule type" value="Genomic_DNA"/>
</dbReference>
<reference evidence="4 5" key="1">
    <citation type="submission" date="2023-10" db="EMBL/GenBank/DDBJ databases">
        <title>Sorlinia euscelidii gen. nov., sp. nov., an acetic acid bacteria isolated from the gut of Euscelidius variegatus emitter.</title>
        <authorList>
            <person name="Michoud G."/>
            <person name="Marasco R."/>
            <person name="Seferji K."/>
            <person name="Gonella E."/>
            <person name="Garuglieri E."/>
            <person name="Alma A."/>
            <person name="Mapelli F."/>
            <person name="Borin S."/>
            <person name="Daffonchio D."/>
            <person name="Crotti E."/>
        </authorList>
    </citation>
    <scope>NUCLEOTIDE SEQUENCE [LARGE SCALE GENOMIC DNA]</scope>
    <source>
        <strain evidence="4 5">EV16P</strain>
    </source>
</reference>
<keyword evidence="1" id="KW-0378">Hydrolase</keyword>
<evidence type="ECO:0000313" key="5">
    <source>
        <dbReference type="Proteomes" id="UP001312908"/>
    </source>
</evidence>
<organism evidence="4 5">
    <name type="scientific">Sorlinia euscelidii</name>
    <dbReference type="NCBI Taxonomy" id="3081148"/>
    <lineage>
        <taxon>Bacteria</taxon>
        <taxon>Pseudomonadati</taxon>
        <taxon>Pseudomonadota</taxon>
        <taxon>Alphaproteobacteria</taxon>
        <taxon>Acetobacterales</taxon>
        <taxon>Acetobacteraceae</taxon>
        <taxon>Sorlinia</taxon>
    </lineage>
</organism>
<feature type="signal peptide" evidence="2">
    <location>
        <begin position="1"/>
        <end position="28"/>
    </location>
</feature>
<dbReference type="SMART" id="SM00014">
    <property type="entry name" value="acidPPc"/>
    <property type="match status" value="1"/>
</dbReference>
<dbReference type="Pfam" id="PF01569">
    <property type="entry name" value="PAP2"/>
    <property type="match status" value="1"/>
</dbReference>
<proteinExistence type="inferred from homology"/>
<dbReference type="InterPro" id="IPR036938">
    <property type="entry name" value="PAP2/HPO_sf"/>
</dbReference>
<feature type="domain" description="Phosphatidic acid phosphatase type 2/haloperoxidase" evidence="3">
    <location>
        <begin position="108"/>
        <end position="222"/>
    </location>
</feature>
<comment type="similarity">
    <text evidence="1">Belongs to the class A bacterial acid phosphatase family.</text>
</comment>
<dbReference type="InterPro" id="IPR000326">
    <property type="entry name" value="PAP2/HPO"/>
</dbReference>
<dbReference type="CDD" id="cd03397">
    <property type="entry name" value="PAP2_acid_phosphatase"/>
    <property type="match status" value="1"/>
</dbReference>
<accession>A0ABU7U3B6</accession>
<evidence type="ECO:0000259" key="3">
    <source>
        <dbReference type="SMART" id="SM00014"/>
    </source>
</evidence>
<name>A0ABU7U3B6_9PROT</name>
<keyword evidence="5" id="KW-1185">Reference proteome</keyword>
<dbReference type="RefSeq" id="WP_394819362.1">
    <property type="nucleotide sequence ID" value="NZ_JAWJZY010000002.1"/>
</dbReference>
<protein>
    <recommendedName>
        <fullName evidence="1">Acid phosphatase</fullName>
        <ecNumber evidence="1">3.1.3.2</ecNumber>
    </recommendedName>
</protein>
<comment type="catalytic activity">
    <reaction evidence="1">
        <text>a phosphate monoester + H2O = an alcohol + phosphate</text>
        <dbReference type="Rhea" id="RHEA:15017"/>
        <dbReference type="ChEBI" id="CHEBI:15377"/>
        <dbReference type="ChEBI" id="CHEBI:30879"/>
        <dbReference type="ChEBI" id="CHEBI:43474"/>
        <dbReference type="ChEBI" id="CHEBI:67140"/>
        <dbReference type="EC" id="3.1.3.2"/>
    </reaction>
</comment>